<dbReference type="PANTHER" id="PTHR33070:SF129">
    <property type="entry name" value="DUF241 DOMAIN PROTEIN"/>
    <property type="match status" value="1"/>
</dbReference>
<dbReference type="Proteomes" id="UP001159364">
    <property type="component" value="Linkage Group LG05"/>
</dbReference>
<dbReference type="EMBL" id="JAIWQS010000005">
    <property type="protein sequence ID" value="KAJ8765078.1"/>
    <property type="molecule type" value="Genomic_DNA"/>
</dbReference>
<dbReference type="PANTHER" id="PTHR33070">
    <property type="entry name" value="OS06G0725500 PROTEIN"/>
    <property type="match status" value="1"/>
</dbReference>
<name>A0AAV8TGB4_9ROSI</name>
<protein>
    <submittedName>
        <fullName evidence="1">Uncharacterized protein</fullName>
    </submittedName>
</protein>
<dbReference type="AlphaFoldDB" id="A0AAV8TGB4"/>
<evidence type="ECO:0000313" key="2">
    <source>
        <dbReference type="Proteomes" id="UP001159364"/>
    </source>
</evidence>
<evidence type="ECO:0000313" key="1">
    <source>
        <dbReference type="EMBL" id="KAJ8765078.1"/>
    </source>
</evidence>
<dbReference type="GO" id="GO:0048364">
    <property type="term" value="P:root development"/>
    <property type="evidence" value="ECO:0007669"/>
    <property type="project" value="InterPro"/>
</dbReference>
<reference evidence="1 2" key="1">
    <citation type="submission" date="2021-09" db="EMBL/GenBank/DDBJ databases">
        <title>Genomic insights and catalytic innovation underlie evolution of tropane alkaloids biosynthesis.</title>
        <authorList>
            <person name="Wang Y.-J."/>
            <person name="Tian T."/>
            <person name="Huang J.-P."/>
            <person name="Huang S.-X."/>
        </authorList>
    </citation>
    <scope>NUCLEOTIDE SEQUENCE [LARGE SCALE GENOMIC DNA]</scope>
    <source>
        <strain evidence="1">KIB-2018</strain>
        <tissue evidence="1">Leaf</tissue>
    </source>
</reference>
<gene>
    <name evidence="1" type="ORF">K2173_010557</name>
</gene>
<organism evidence="1 2">
    <name type="scientific">Erythroxylum novogranatense</name>
    <dbReference type="NCBI Taxonomy" id="1862640"/>
    <lineage>
        <taxon>Eukaryota</taxon>
        <taxon>Viridiplantae</taxon>
        <taxon>Streptophyta</taxon>
        <taxon>Embryophyta</taxon>
        <taxon>Tracheophyta</taxon>
        <taxon>Spermatophyta</taxon>
        <taxon>Magnoliopsida</taxon>
        <taxon>eudicotyledons</taxon>
        <taxon>Gunneridae</taxon>
        <taxon>Pentapetalae</taxon>
        <taxon>rosids</taxon>
        <taxon>fabids</taxon>
        <taxon>Malpighiales</taxon>
        <taxon>Erythroxylaceae</taxon>
        <taxon>Erythroxylum</taxon>
    </lineage>
</organism>
<proteinExistence type="predicted"/>
<keyword evidence="2" id="KW-1185">Reference proteome</keyword>
<accession>A0AAV8TGB4</accession>
<dbReference type="InterPro" id="IPR004320">
    <property type="entry name" value="BPS1_pln"/>
</dbReference>
<sequence length="286" mass="32270">MAVPKIHLHARSNSLPSRPHPVISQLDEHVGRIKDSQATSMSTSIGQKLCGLQDLYDSVDDLLLLPATKKVLMQERHKKYIDGFLDGSLRILDVCNTVKDALSQTKESINGLQSVIRRRQGGLDSEIRQYISERKVVKKAICKTLKNLKGMVSNCTFISVEEVSEIANIISLLRDVEETTLVVLEFLLSFISVSKPQSRARSWLLVRLMRYKRVASLEEDNEFASADAALESLISSKASKTDKFQVEVAKHQLKSTESCIQDLEEHIEGLFRRMIKARVSFLNIFN</sequence>
<dbReference type="GO" id="GO:0048367">
    <property type="term" value="P:shoot system development"/>
    <property type="evidence" value="ECO:0007669"/>
    <property type="project" value="InterPro"/>
</dbReference>
<comment type="caution">
    <text evidence="1">The sequence shown here is derived from an EMBL/GenBank/DDBJ whole genome shotgun (WGS) entry which is preliminary data.</text>
</comment>
<dbReference type="Pfam" id="PF03087">
    <property type="entry name" value="BPS1"/>
    <property type="match status" value="1"/>
</dbReference>